<dbReference type="KEGG" id="dsf:UWK_00979"/>
<dbReference type="InterPro" id="IPR011006">
    <property type="entry name" value="CheY-like_superfamily"/>
</dbReference>
<keyword evidence="5" id="KW-0238">DNA-binding</keyword>
<evidence type="ECO:0000259" key="4">
    <source>
        <dbReference type="PROSITE" id="PS50110"/>
    </source>
</evidence>
<evidence type="ECO:0000313" key="5">
    <source>
        <dbReference type="EMBL" id="AGF77553.1"/>
    </source>
</evidence>
<proteinExistence type="predicted"/>
<dbReference type="STRING" id="1167006.UWK_00979"/>
<dbReference type="eggNOG" id="COG0745">
    <property type="taxonomic scope" value="Bacteria"/>
</dbReference>
<evidence type="ECO:0000256" key="1">
    <source>
        <dbReference type="ARBA" id="ARBA00022553"/>
    </source>
</evidence>
<dbReference type="PANTHER" id="PTHR45339:SF1">
    <property type="entry name" value="HYBRID SIGNAL TRANSDUCTION HISTIDINE KINASE J"/>
    <property type="match status" value="1"/>
</dbReference>
<dbReference type="GO" id="GO:0003677">
    <property type="term" value="F:DNA binding"/>
    <property type="evidence" value="ECO:0007669"/>
    <property type="project" value="UniProtKB-KW"/>
</dbReference>
<dbReference type="SMART" id="SM00448">
    <property type="entry name" value="REC"/>
    <property type="match status" value="1"/>
</dbReference>
<evidence type="ECO:0000256" key="2">
    <source>
        <dbReference type="ARBA" id="ARBA00023012"/>
    </source>
</evidence>
<keyword evidence="2" id="KW-0902">Two-component regulatory system</keyword>
<accession>M1P247</accession>
<dbReference type="OrthoDB" id="9786548at2"/>
<feature type="modified residue" description="4-aspartylphosphate" evidence="3">
    <location>
        <position position="53"/>
    </location>
</feature>
<sequence>MNEKILLVDDEESNLRLLTKWLVPLGYDVEFAADGEEAVRKVRENSPDLIVLDIVMPIMDGHEACRIITEGDGRTMPEHFDPAILKGFKAVAPVFKDIFEQHR</sequence>
<dbReference type="Gene3D" id="3.40.50.2300">
    <property type="match status" value="1"/>
</dbReference>
<keyword evidence="6" id="KW-1185">Reference proteome</keyword>
<gene>
    <name evidence="5" type="ordered locus">UWK_00979</name>
</gene>
<protein>
    <submittedName>
        <fullName evidence="5">CheY-like receiver, AAA-type ATPase and DNA-binding domain-containing response regulator</fullName>
    </submittedName>
</protein>
<dbReference type="PROSITE" id="PS50110">
    <property type="entry name" value="RESPONSE_REGULATORY"/>
    <property type="match status" value="1"/>
</dbReference>
<dbReference type="EMBL" id="CP003985">
    <property type="protein sequence ID" value="AGF77553.1"/>
    <property type="molecule type" value="Genomic_DNA"/>
</dbReference>
<name>M1P247_DESSD</name>
<dbReference type="SUPFAM" id="SSF52172">
    <property type="entry name" value="CheY-like"/>
    <property type="match status" value="1"/>
</dbReference>
<dbReference type="PANTHER" id="PTHR45339">
    <property type="entry name" value="HYBRID SIGNAL TRANSDUCTION HISTIDINE KINASE J"/>
    <property type="match status" value="1"/>
</dbReference>
<dbReference type="PATRIC" id="fig|1167006.5.peg.1098"/>
<dbReference type="RefSeq" id="WP_015403249.1">
    <property type="nucleotide sequence ID" value="NC_020304.1"/>
</dbReference>
<evidence type="ECO:0000313" key="6">
    <source>
        <dbReference type="Proteomes" id="UP000011721"/>
    </source>
</evidence>
<dbReference type="Pfam" id="PF00072">
    <property type="entry name" value="Response_reg"/>
    <property type="match status" value="1"/>
</dbReference>
<feature type="domain" description="Response regulatory" evidence="4">
    <location>
        <begin position="4"/>
        <end position="103"/>
    </location>
</feature>
<dbReference type="HOGENOM" id="CLU_2259262_0_0_7"/>
<dbReference type="AlphaFoldDB" id="M1P247"/>
<dbReference type="GO" id="GO:0000160">
    <property type="term" value="P:phosphorelay signal transduction system"/>
    <property type="evidence" value="ECO:0007669"/>
    <property type="project" value="UniProtKB-KW"/>
</dbReference>
<evidence type="ECO:0000256" key="3">
    <source>
        <dbReference type="PROSITE-ProRule" id="PRU00169"/>
    </source>
</evidence>
<keyword evidence="1 3" id="KW-0597">Phosphoprotein</keyword>
<dbReference type="InterPro" id="IPR001789">
    <property type="entry name" value="Sig_transdc_resp-reg_receiver"/>
</dbReference>
<reference evidence="6" key="1">
    <citation type="journal article" date="2013" name="Stand. Genomic Sci.">
        <title>Complete genome sequence of Desulfocapsa sulfexigens, a marine deltaproteobacterium specialized in disproportionating inorganic sulfur compounds.</title>
        <authorList>
            <person name="Finster K.W."/>
            <person name="Kjeldsen K.U."/>
            <person name="Kube M."/>
            <person name="Reinhardt R."/>
            <person name="Mussmann M."/>
            <person name="Amann R."/>
            <person name="Schreiber L."/>
        </authorList>
    </citation>
    <scope>NUCLEOTIDE SEQUENCE [LARGE SCALE GENOMIC DNA]</scope>
    <source>
        <strain evidence="6">DSM 10523 / SB164P1</strain>
    </source>
</reference>
<dbReference type="Proteomes" id="UP000011721">
    <property type="component" value="Chromosome"/>
</dbReference>
<organism evidence="5 6">
    <name type="scientific">Desulfocapsa sulfexigens (strain DSM 10523 / SB164P1)</name>
    <dbReference type="NCBI Taxonomy" id="1167006"/>
    <lineage>
        <taxon>Bacteria</taxon>
        <taxon>Pseudomonadati</taxon>
        <taxon>Thermodesulfobacteriota</taxon>
        <taxon>Desulfobulbia</taxon>
        <taxon>Desulfobulbales</taxon>
        <taxon>Desulfocapsaceae</taxon>
        <taxon>Desulfocapsa</taxon>
    </lineage>
</organism>